<proteinExistence type="predicted"/>
<keyword evidence="2" id="KW-1185">Reference proteome</keyword>
<feature type="non-terminal residue" evidence="1">
    <location>
        <position position="1"/>
    </location>
</feature>
<organism evidence="1 2">
    <name type="scientific">Taxus chinensis</name>
    <name type="common">Chinese yew</name>
    <name type="synonym">Taxus wallichiana var. chinensis</name>
    <dbReference type="NCBI Taxonomy" id="29808"/>
    <lineage>
        <taxon>Eukaryota</taxon>
        <taxon>Viridiplantae</taxon>
        <taxon>Streptophyta</taxon>
        <taxon>Embryophyta</taxon>
        <taxon>Tracheophyta</taxon>
        <taxon>Spermatophyta</taxon>
        <taxon>Pinopsida</taxon>
        <taxon>Pinidae</taxon>
        <taxon>Conifers II</taxon>
        <taxon>Cupressales</taxon>
        <taxon>Taxaceae</taxon>
        <taxon>Taxus</taxon>
    </lineage>
</organism>
<comment type="caution">
    <text evidence="1">The sequence shown here is derived from an EMBL/GenBank/DDBJ whole genome shotgun (WGS) entry which is preliminary data.</text>
</comment>
<protein>
    <submittedName>
        <fullName evidence="1">Uncharacterized protein</fullName>
    </submittedName>
</protein>
<gene>
    <name evidence="1" type="ORF">KI387_011396</name>
</gene>
<dbReference type="AlphaFoldDB" id="A0AA38FM24"/>
<dbReference type="Proteomes" id="UP000824469">
    <property type="component" value="Unassembled WGS sequence"/>
</dbReference>
<evidence type="ECO:0000313" key="1">
    <source>
        <dbReference type="EMBL" id="KAH9306992.1"/>
    </source>
</evidence>
<accession>A0AA38FM24</accession>
<evidence type="ECO:0000313" key="2">
    <source>
        <dbReference type="Proteomes" id="UP000824469"/>
    </source>
</evidence>
<name>A0AA38FM24_TAXCH</name>
<dbReference type="EMBL" id="JAHRHJ020000008">
    <property type="protein sequence ID" value="KAH9306992.1"/>
    <property type="molecule type" value="Genomic_DNA"/>
</dbReference>
<sequence length="125" mass="14087">SKKVKLISQAIIMKHPDLNPPAQKYGSSLECLEDLTRILTMERNPLALESAEEAATRLEKEDKLKVIVLIVEYNKVLADIKISTETTTVAYDYCTDQDKVISMMLASDEAELKGFREKNKGNRAK</sequence>
<reference evidence="1 2" key="1">
    <citation type="journal article" date="2021" name="Nat. Plants">
        <title>The Taxus genome provides insights into paclitaxel biosynthesis.</title>
        <authorList>
            <person name="Xiong X."/>
            <person name="Gou J."/>
            <person name="Liao Q."/>
            <person name="Li Y."/>
            <person name="Zhou Q."/>
            <person name="Bi G."/>
            <person name="Li C."/>
            <person name="Du R."/>
            <person name="Wang X."/>
            <person name="Sun T."/>
            <person name="Guo L."/>
            <person name="Liang H."/>
            <person name="Lu P."/>
            <person name="Wu Y."/>
            <person name="Zhang Z."/>
            <person name="Ro D.K."/>
            <person name="Shang Y."/>
            <person name="Huang S."/>
            <person name="Yan J."/>
        </authorList>
    </citation>
    <scope>NUCLEOTIDE SEQUENCE [LARGE SCALE GENOMIC DNA]</scope>
    <source>
        <strain evidence="1">Ta-2019</strain>
    </source>
</reference>